<evidence type="ECO:0000313" key="2">
    <source>
        <dbReference type="Proteomes" id="UP000033710"/>
    </source>
</evidence>
<dbReference type="GeneID" id="27671820"/>
<reference evidence="1 2" key="1">
    <citation type="journal article" date="2014" name="BMC Genomics">
        <title>Comparative genomics of the major fungal agents of human and animal Sporotrichosis: Sporothrix schenckii and Sporothrix brasiliensis.</title>
        <authorList>
            <person name="Teixeira M.M."/>
            <person name="de Almeida L.G."/>
            <person name="Kubitschek-Barreira P."/>
            <person name="Alves F.L."/>
            <person name="Kioshima E.S."/>
            <person name="Abadio A.K."/>
            <person name="Fernandes L."/>
            <person name="Derengowski L.S."/>
            <person name="Ferreira K.S."/>
            <person name="Souza R.C."/>
            <person name="Ruiz J.C."/>
            <person name="de Andrade N.C."/>
            <person name="Paes H.C."/>
            <person name="Nicola A.M."/>
            <person name="Albuquerque P."/>
            <person name="Gerber A.L."/>
            <person name="Martins V.P."/>
            <person name="Peconick L.D."/>
            <person name="Neto A.V."/>
            <person name="Chaucanez C.B."/>
            <person name="Silva P.A."/>
            <person name="Cunha O.L."/>
            <person name="de Oliveira F.F."/>
            <person name="dos Santos T.C."/>
            <person name="Barros A.L."/>
            <person name="Soares M.A."/>
            <person name="de Oliveira L.M."/>
            <person name="Marini M.M."/>
            <person name="Villalobos-Duno H."/>
            <person name="Cunha M.M."/>
            <person name="de Hoog S."/>
            <person name="da Silveira J.F."/>
            <person name="Henrissat B."/>
            <person name="Nino-Vega G.A."/>
            <person name="Cisalpino P.S."/>
            <person name="Mora-Montes H.M."/>
            <person name="Almeida S.R."/>
            <person name="Stajich J.E."/>
            <person name="Lopes-Bezerra L.M."/>
            <person name="Vasconcelos A.T."/>
            <person name="Felipe M.S."/>
        </authorList>
    </citation>
    <scope>NUCLEOTIDE SEQUENCE [LARGE SCALE GENOMIC DNA]</scope>
    <source>
        <strain evidence="1 2">1099-18</strain>
    </source>
</reference>
<dbReference type="Proteomes" id="UP000033710">
    <property type="component" value="Unassembled WGS sequence"/>
</dbReference>
<dbReference type="VEuPathDB" id="FungiDB:SPSK_09978"/>
<dbReference type="KEGG" id="ssck:SPSK_09978"/>
<protein>
    <submittedName>
        <fullName evidence="1">Uncharacterized protein</fullName>
    </submittedName>
</protein>
<dbReference type="EMBL" id="AXCR01000007">
    <property type="protein sequence ID" value="KJR84366.1"/>
    <property type="molecule type" value="Genomic_DNA"/>
</dbReference>
<comment type="caution">
    <text evidence="1">The sequence shown here is derived from an EMBL/GenBank/DDBJ whole genome shotgun (WGS) entry which is preliminary data.</text>
</comment>
<dbReference type="RefSeq" id="XP_016587042.1">
    <property type="nucleotide sequence ID" value="XM_016736543.1"/>
</dbReference>
<accession>A0A0F2M858</accession>
<dbReference type="AlphaFoldDB" id="A0A0F2M858"/>
<reference evidence="1 2" key="2">
    <citation type="journal article" date="2015" name="Eukaryot. Cell">
        <title>Asexual propagation of a virulent clone complex in a human and feline outbreak of sporotrichosis.</title>
        <authorList>
            <person name="Teixeira Mde M."/>
            <person name="Rodrigues A.M."/>
            <person name="Tsui C.K."/>
            <person name="de Almeida L.G."/>
            <person name="Van Diepeningen A.D."/>
            <person name="van den Ende B.G."/>
            <person name="Fernandes G.F."/>
            <person name="Kano R."/>
            <person name="Hamelin R.C."/>
            <person name="Lopes-Bezerra L.M."/>
            <person name="Vasconcelos A.T."/>
            <person name="de Hoog S."/>
            <person name="de Camargo Z.P."/>
            <person name="Felipe M.S."/>
        </authorList>
    </citation>
    <scope>NUCLEOTIDE SEQUENCE [LARGE SCALE GENOMIC DNA]</scope>
    <source>
        <strain evidence="1 2">1099-18</strain>
    </source>
</reference>
<gene>
    <name evidence="1" type="ORF">SPSK_09978</name>
</gene>
<name>A0A0F2M858_SPOSC</name>
<proteinExistence type="predicted"/>
<sequence length="150" mass="16553">MALRSGTSNIVGSIECIARAARDRERACASRRVKENSASDARSSKLVTPVQPPLSCLPYLRAPVKWRVMFVDCRFGWHDSWTPCSLIGGMLVFPGSGSGCGCSWRSFAQDHRGRGWSMKRGEKRRGHYKAAGTRQWLCADGEVSSRCTIG</sequence>
<evidence type="ECO:0000313" key="1">
    <source>
        <dbReference type="EMBL" id="KJR84366.1"/>
    </source>
</evidence>
<organism evidence="1 2">
    <name type="scientific">Sporothrix schenckii 1099-18</name>
    <dbReference type="NCBI Taxonomy" id="1397361"/>
    <lineage>
        <taxon>Eukaryota</taxon>
        <taxon>Fungi</taxon>
        <taxon>Dikarya</taxon>
        <taxon>Ascomycota</taxon>
        <taxon>Pezizomycotina</taxon>
        <taxon>Sordariomycetes</taxon>
        <taxon>Sordariomycetidae</taxon>
        <taxon>Ophiostomatales</taxon>
        <taxon>Ophiostomataceae</taxon>
        <taxon>Sporothrix</taxon>
    </lineage>
</organism>